<evidence type="ECO:0000256" key="4">
    <source>
        <dbReference type="ARBA" id="ARBA00022692"/>
    </source>
</evidence>
<proteinExistence type="inferred from homology"/>
<dbReference type="InterPro" id="IPR038869">
    <property type="entry name" value="DLT1"/>
</dbReference>
<dbReference type="PANTHER" id="PTHR40021:SF1">
    <property type="entry name" value="DEFECT AT LOW TEMPERATURE PROTEIN 1"/>
    <property type="match status" value="1"/>
</dbReference>
<dbReference type="PANTHER" id="PTHR40021">
    <property type="entry name" value="DEFECT AT LOW TEMPERATURE PROTEIN 1"/>
    <property type="match status" value="1"/>
</dbReference>
<evidence type="ECO:0000256" key="8">
    <source>
        <dbReference type="SAM" id="MobiDB-lite"/>
    </source>
</evidence>
<dbReference type="AlphaFoldDB" id="A0A1Y2AV46"/>
<dbReference type="Proteomes" id="UP000193986">
    <property type="component" value="Unassembled WGS sequence"/>
</dbReference>
<dbReference type="GO" id="GO:0016020">
    <property type="term" value="C:membrane"/>
    <property type="evidence" value="ECO:0007669"/>
    <property type="project" value="UniProtKB-SubCell"/>
</dbReference>
<evidence type="ECO:0000256" key="1">
    <source>
        <dbReference type="ARBA" id="ARBA00002489"/>
    </source>
</evidence>
<keyword evidence="5 7" id="KW-1133">Transmembrane helix</keyword>
<dbReference type="EMBL" id="MCFC01000048">
    <property type="protein sequence ID" value="ORY26356.1"/>
    <property type="molecule type" value="Genomic_DNA"/>
</dbReference>
<comment type="subcellular location">
    <subcellularLocation>
        <location evidence="7">Membrane</location>
        <topology evidence="7">Multi-pass membrane protein</topology>
    </subcellularLocation>
</comment>
<evidence type="ECO:0000256" key="6">
    <source>
        <dbReference type="ARBA" id="ARBA00023136"/>
    </source>
</evidence>
<dbReference type="InParanoid" id="A0A1Y2AV46"/>
<feature type="transmembrane region" description="Helical" evidence="7">
    <location>
        <begin position="110"/>
        <end position="130"/>
    </location>
</feature>
<feature type="transmembrane region" description="Helical" evidence="7">
    <location>
        <begin position="142"/>
        <end position="164"/>
    </location>
</feature>
<evidence type="ECO:0000313" key="10">
    <source>
        <dbReference type="Proteomes" id="UP000193986"/>
    </source>
</evidence>
<name>A0A1Y2AV46_9TREE</name>
<comment type="similarity">
    <text evidence="2 7">Belongs to the DLT1 family.</text>
</comment>
<sequence length="325" mass="36635">MSTMSTGLTSSTPPLLTGKRKESRSLSVLTSLRHPSVLPTPSSPIHPPSPNTIPLSPLPPFHRSYTRQPSQSLLDTDQNRMNDQLRKARKSKKRTTFDARLAKSILYQTSFWLFILILLVLLVGSAWGLGTQAWTTGGERRWNIVILTAAYVVLGIVCIIHIWSRLLTVKKILRTMPKPYIPTKQFDLPKKLADHIMIEYSRTAVIAHISQATKGEQEGWGRPGTKWENQHFRTYIISTLPTMKQAMCPDATAPPLSLEPLFDAADAIQDNGAIRLFINSYAKMIEKARYARREPEEVDAAAVEKVVEVVLLTLEMKRRRERGEG</sequence>
<feature type="region of interest" description="Disordered" evidence="8">
    <location>
        <begin position="1"/>
        <end position="53"/>
    </location>
</feature>
<keyword evidence="10" id="KW-1185">Reference proteome</keyword>
<evidence type="ECO:0000256" key="7">
    <source>
        <dbReference type="RuleBase" id="RU367100"/>
    </source>
</evidence>
<gene>
    <name evidence="7" type="primary">DLT1</name>
    <name evidence="9" type="ORF">BCR39DRAFT_541490</name>
</gene>
<evidence type="ECO:0000256" key="5">
    <source>
        <dbReference type="ARBA" id="ARBA00022989"/>
    </source>
</evidence>
<evidence type="ECO:0000256" key="2">
    <source>
        <dbReference type="ARBA" id="ARBA00005550"/>
    </source>
</evidence>
<keyword evidence="4 7" id="KW-0812">Transmembrane</keyword>
<feature type="compositionally biased region" description="Low complexity" evidence="8">
    <location>
        <begin position="1"/>
        <end position="17"/>
    </location>
</feature>
<organism evidence="9 10">
    <name type="scientific">Naematelia encephala</name>
    <dbReference type="NCBI Taxonomy" id="71784"/>
    <lineage>
        <taxon>Eukaryota</taxon>
        <taxon>Fungi</taxon>
        <taxon>Dikarya</taxon>
        <taxon>Basidiomycota</taxon>
        <taxon>Agaricomycotina</taxon>
        <taxon>Tremellomycetes</taxon>
        <taxon>Tremellales</taxon>
        <taxon>Naemateliaceae</taxon>
        <taxon>Naematelia</taxon>
    </lineage>
</organism>
<evidence type="ECO:0000313" key="9">
    <source>
        <dbReference type="EMBL" id="ORY26356.1"/>
    </source>
</evidence>
<dbReference type="STRING" id="71784.A0A1Y2AV46"/>
<feature type="compositionally biased region" description="Pro residues" evidence="8">
    <location>
        <begin position="41"/>
        <end position="53"/>
    </location>
</feature>
<reference evidence="9 10" key="1">
    <citation type="submission" date="2016-07" db="EMBL/GenBank/DDBJ databases">
        <title>Pervasive Adenine N6-methylation of Active Genes in Fungi.</title>
        <authorList>
            <consortium name="DOE Joint Genome Institute"/>
            <person name="Mondo S.J."/>
            <person name="Dannebaum R.O."/>
            <person name="Kuo R.C."/>
            <person name="Labutti K."/>
            <person name="Haridas S."/>
            <person name="Kuo A."/>
            <person name="Salamov A."/>
            <person name="Ahrendt S.R."/>
            <person name="Lipzen A."/>
            <person name="Sullivan W."/>
            <person name="Andreopoulos W.B."/>
            <person name="Clum A."/>
            <person name="Lindquist E."/>
            <person name="Daum C."/>
            <person name="Ramamoorthy G.K."/>
            <person name="Gryganskyi A."/>
            <person name="Culley D."/>
            <person name="Magnuson J.K."/>
            <person name="James T.Y."/>
            <person name="O'Malley M.A."/>
            <person name="Stajich J.E."/>
            <person name="Spatafora J.W."/>
            <person name="Visel A."/>
            <person name="Grigoriev I.V."/>
        </authorList>
    </citation>
    <scope>NUCLEOTIDE SEQUENCE [LARGE SCALE GENOMIC DNA]</scope>
    <source>
        <strain evidence="9 10">68-887.2</strain>
    </source>
</reference>
<comment type="caution">
    <text evidence="9">The sequence shown here is derived from an EMBL/GenBank/DDBJ whole genome shotgun (WGS) entry which is preliminary data.</text>
</comment>
<dbReference type="OrthoDB" id="337038at2759"/>
<protein>
    <recommendedName>
        <fullName evidence="3 7">Defect at low temperature protein 1</fullName>
    </recommendedName>
</protein>
<keyword evidence="6 7" id="KW-0472">Membrane</keyword>
<accession>A0A1Y2AV46</accession>
<comment type="function">
    <text evidence="1 7">Required for growth under high-pressure and low-temperature conditions.</text>
</comment>
<evidence type="ECO:0000256" key="3">
    <source>
        <dbReference type="ARBA" id="ARBA00021353"/>
    </source>
</evidence>